<evidence type="ECO:0000313" key="2">
    <source>
        <dbReference type="EMBL" id="CAD8397208.1"/>
    </source>
</evidence>
<reference evidence="2" key="1">
    <citation type="submission" date="2021-01" db="EMBL/GenBank/DDBJ databases">
        <authorList>
            <person name="Corre E."/>
            <person name="Pelletier E."/>
            <person name="Niang G."/>
            <person name="Scheremetjew M."/>
            <person name="Finn R."/>
            <person name="Kale V."/>
            <person name="Holt S."/>
            <person name="Cochrane G."/>
            <person name="Meng A."/>
            <person name="Brown T."/>
            <person name="Cohen L."/>
        </authorList>
    </citation>
    <scope>NUCLEOTIDE SEQUENCE</scope>
    <source>
        <strain evidence="2">UTEX LB 2760</strain>
    </source>
</reference>
<organism evidence="2">
    <name type="scientific">Rhodosorus marinus</name>
    <dbReference type="NCBI Taxonomy" id="101924"/>
    <lineage>
        <taxon>Eukaryota</taxon>
        <taxon>Rhodophyta</taxon>
        <taxon>Stylonematophyceae</taxon>
        <taxon>Stylonematales</taxon>
        <taxon>Stylonemataceae</taxon>
        <taxon>Rhodosorus</taxon>
    </lineage>
</organism>
<evidence type="ECO:0000256" key="1">
    <source>
        <dbReference type="SAM" id="SignalP"/>
    </source>
</evidence>
<dbReference type="EMBL" id="HBEK01013148">
    <property type="protein sequence ID" value="CAD8397208.1"/>
    <property type="molecule type" value="Transcribed_RNA"/>
</dbReference>
<accession>A0A7S0BLC8</accession>
<keyword evidence="1" id="KW-0732">Signal</keyword>
<feature type="chain" id="PRO_5031385736" evidence="1">
    <location>
        <begin position="22"/>
        <end position="200"/>
    </location>
</feature>
<gene>
    <name evidence="2" type="ORF">RMAR0315_LOCUS7196</name>
</gene>
<name>A0A7S0BLC8_9RHOD</name>
<protein>
    <submittedName>
        <fullName evidence="2">Uncharacterized protein</fullName>
    </submittedName>
</protein>
<sequence>MNSLALYFCTVLFLCVVSVEAQTCEDAANATGSVIFDVTPVEAKLVLTDGDNPRSVGIVSLSRDKGTSGELEACVRMKFIVQQSLSLVSIRGGIFSKKEIIPAPVEYPNRRNVAKVLVNRGLPAGTELRKLSLVICDDEIPTDEDGCCRSPLAWIAHAIVRNANGELARAEVRVSDDCPIRVDDGPDVAICEVAVICVET</sequence>
<proteinExistence type="predicted"/>
<feature type="signal peptide" evidence="1">
    <location>
        <begin position="1"/>
        <end position="21"/>
    </location>
</feature>
<dbReference type="AlphaFoldDB" id="A0A7S0BLC8"/>